<evidence type="ECO:0000313" key="1">
    <source>
        <dbReference type="EMBL" id="MBC6009158.1"/>
    </source>
</evidence>
<gene>
    <name evidence="1" type="ORF">H8909_02685</name>
</gene>
<dbReference type="EMBL" id="JACRWG010000005">
    <property type="protein sequence ID" value="MBC6009158.1"/>
    <property type="molecule type" value="Genomic_DNA"/>
</dbReference>
<reference evidence="1 2" key="1">
    <citation type="submission" date="2020-08" db="EMBL/GenBank/DDBJ databases">
        <authorList>
            <person name="Liu C."/>
            <person name="Sun Q."/>
        </authorList>
    </citation>
    <scope>NUCLEOTIDE SEQUENCE [LARGE SCALE GENOMIC DNA]</scope>
    <source>
        <strain evidence="1 2">NSJ-22</strain>
    </source>
</reference>
<comment type="caution">
    <text evidence="1">The sequence shown here is derived from an EMBL/GenBank/DDBJ whole genome shotgun (WGS) entry which is preliminary data.</text>
</comment>
<proteinExistence type="predicted"/>
<dbReference type="RefSeq" id="WP_187011724.1">
    <property type="nucleotide sequence ID" value="NZ_JACRWG010000005.1"/>
</dbReference>
<protein>
    <submittedName>
        <fullName evidence="1">Uncharacterized protein</fullName>
    </submittedName>
</protein>
<organism evidence="1 2">
    <name type="scientific">Catenibacterium faecis</name>
    <dbReference type="NCBI Taxonomy" id="2764323"/>
    <lineage>
        <taxon>Bacteria</taxon>
        <taxon>Bacillati</taxon>
        <taxon>Bacillota</taxon>
        <taxon>Erysipelotrichia</taxon>
        <taxon>Erysipelotrichales</taxon>
        <taxon>Coprobacillaceae</taxon>
        <taxon>Catenibacterium</taxon>
    </lineage>
</organism>
<keyword evidence="2" id="KW-1185">Reference proteome</keyword>
<accession>A0ABR7K8V8</accession>
<sequence length="53" mass="6031">MARTKSDNVQINISIPAGWKTELETPARIYSVEEGESIIFLDLLRRGIQENIN</sequence>
<dbReference type="Proteomes" id="UP000603474">
    <property type="component" value="Unassembled WGS sequence"/>
</dbReference>
<name>A0ABR7K8V8_9FIRM</name>
<evidence type="ECO:0000313" key="2">
    <source>
        <dbReference type="Proteomes" id="UP000603474"/>
    </source>
</evidence>